<gene>
    <name evidence="3" type="ORF">BC05F1_05736</name>
</gene>
<keyword evidence="1" id="KW-0238">DNA-binding</keyword>
<dbReference type="InterPro" id="IPR007159">
    <property type="entry name" value="SpoVT-AbrB_dom"/>
</dbReference>
<evidence type="ECO:0000259" key="2">
    <source>
        <dbReference type="PROSITE" id="PS51740"/>
    </source>
</evidence>
<dbReference type="Gene3D" id="2.10.260.10">
    <property type="match status" value="1"/>
</dbReference>
<dbReference type="Pfam" id="PF04014">
    <property type="entry name" value="MazE_antitoxin"/>
    <property type="match status" value="1"/>
</dbReference>
<dbReference type="InterPro" id="IPR037914">
    <property type="entry name" value="SpoVT-AbrB_sf"/>
</dbReference>
<dbReference type="EMBL" id="FMBE01000017">
    <property type="protein sequence ID" value="SCC65871.1"/>
    <property type="molecule type" value="Genomic_DNA"/>
</dbReference>
<organism evidence="3 4">
    <name type="scientific">Bacillus wiedmannii</name>
    <dbReference type="NCBI Taxonomy" id="1890302"/>
    <lineage>
        <taxon>Bacteria</taxon>
        <taxon>Bacillati</taxon>
        <taxon>Bacillota</taxon>
        <taxon>Bacilli</taxon>
        <taxon>Bacillales</taxon>
        <taxon>Bacillaceae</taxon>
        <taxon>Bacillus</taxon>
        <taxon>Bacillus cereus group</taxon>
    </lineage>
</organism>
<dbReference type="Proteomes" id="UP000196052">
    <property type="component" value="Unassembled WGS sequence"/>
</dbReference>
<protein>
    <submittedName>
        <fullName evidence="3">PemI-like protein 1 Protein mazE</fullName>
    </submittedName>
</protein>
<sequence length="84" mass="10026">MQKVQVKNWGNSQAIRIPKNILESLGLDVDSFLEIKIDEKNKSIILKVDEKLTPYEKLMLKSSKIKERKQINWDRLEEEEKHYL</sequence>
<dbReference type="RefSeq" id="WP_088123669.1">
    <property type="nucleotide sequence ID" value="NZ_FMBE01000017.1"/>
</dbReference>
<evidence type="ECO:0000313" key="3">
    <source>
        <dbReference type="EMBL" id="SCC65871.1"/>
    </source>
</evidence>
<accession>A0A1C4GDL7</accession>
<dbReference type="GO" id="GO:0003677">
    <property type="term" value="F:DNA binding"/>
    <property type="evidence" value="ECO:0007669"/>
    <property type="project" value="UniProtKB-UniRule"/>
</dbReference>
<reference evidence="4" key="1">
    <citation type="submission" date="2016-08" db="EMBL/GenBank/DDBJ databases">
        <authorList>
            <person name="Loux V."/>
            <person name="Rue O."/>
        </authorList>
    </citation>
    <scope>NUCLEOTIDE SEQUENCE [LARGE SCALE GENOMIC DNA]</scope>
    <source>
        <strain evidence="4">INRA Bc05-F1</strain>
    </source>
</reference>
<evidence type="ECO:0000256" key="1">
    <source>
        <dbReference type="PROSITE-ProRule" id="PRU01076"/>
    </source>
</evidence>
<evidence type="ECO:0000313" key="4">
    <source>
        <dbReference type="Proteomes" id="UP000196052"/>
    </source>
</evidence>
<dbReference type="SMART" id="SM00966">
    <property type="entry name" value="SpoVT_AbrB"/>
    <property type="match status" value="1"/>
</dbReference>
<feature type="domain" description="SpoVT-AbrB" evidence="2">
    <location>
        <begin position="4"/>
        <end position="51"/>
    </location>
</feature>
<dbReference type="AlphaFoldDB" id="A0A1C4GDL7"/>
<dbReference type="PROSITE" id="PS51740">
    <property type="entry name" value="SPOVT_ABRB"/>
    <property type="match status" value="1"/>
</dbReference>
<proteinExistence type="predicted"/>
<name>A0A1C4GDL7_9BACI</name>
<dbReference type="SUPFAM" id="SSF89447">
    <property type="entry name" value="AbrB/MazE/MraZ-like"/>
    <property type="match status" value="1"/>
</dbReference>